<gene>
    <name evidence="1" type="ORF">GCM10023147_28410</name>
</gene>
<dbReference type="Proteomes" id="UP001500635">
    <property type="component" value="Unassembled WGS sequence"/>
</dbReference>
<keyword evidence="2" id="KW-1185">Reference proteome</keyword>
<comment type="caution">
    <text evidence="1">The sequence shown here is derived from an EMBL/GenBank/DDBJ whole genome shotgun (WGS) entry which is preliminary data.</text>
</comment>
<sequence length="110" mass="12013">MADETGWYHVSSSTNRESIATHGLDPRRMGAARGIAGSRQPEREGCFLARGEAGWRFFVDLNSTGGPVDVWRVRGVEAGTLVTSLEGFCYFPGAIPADRVELVEQDAARR</sequence>
<name>A0ABP8JSD6_9ACTN</name>
<organism evidence="1 2">
    <name type="scientific">Tsukamurella soli</name>
    <dbReference type="NCBI Taxonomy" id="644556"/>
    <lineage>
        <taxon>Bacteria</taxon>
        <taxon>Bacillati</taxon>
        <taxon>Actinomycetota</taxon>
        <taxon>Actinomycetes</taxon>
        <taxon>Mycobacteriales</taxon>
        <taxon>Tsukamurellaceae</taxon>
        <taxon>Tsukamurella</taxon>
    </lineage>
</organism>
<accession>A0ABP8JSD6</accession>
<evidence type="ECO:0000313" key="2">
    <source>
        <dbReference type="Proteomes" id="UP001500635"/>
    </source>
</evidence>
<dbReference type="EMBL" id="BAABFR010000042">
    <property type="protein sequence ID" value="GAA4395321.1"/>
    <property type="molecule type" value="Genomic_DNA"/>
</dbReference>
<proteinExistence type="predicted"/>
<protein>
    <submittedName>
        <fullName evidence="1">Uncharacterized protein</fullName>
    </submittedName>
</protein>
<reference evidence="2" key="1">
    <citation type="journal article" date="2019" name="Int. J. Syst. Evol. Microbiol.">
        <title>The Global Catalogue of Microorganisms (GCM) 10K type strain sequencing project: providing services to taxonomists for standard genome sequencing and annotation.</title>
        <authorList>
            <consortium name="The Broad Institute Genomics Platform"/>
            <consortium name="The Broad Institute Genome Sequencing Center for Infectious Disease"/>
            <person name="Wu L."/>
            <person name="Ma J."/>
        </authorList>
    </citation>
    <scope>NUCLEOTIDE SEQUENCE [LARGE SCALE GENOMIC DNA]</scope>
    <source>
        <strain evidence="2">JCM 17688</strain>
    </source>
</reference>
<evidence type="ECO:0000313" key="1">
    <source>
        <dbReference type="EMBL" id="GAA4395321.1"/>
    </source>
</evidence>